<organism evidence="3 4">
    <name type="scientific">Turnera subulata</name>
    <dbReference type="NCBI Taxonomy" id="218843"/>
    <lineage>
        <taxon>Eukaryota</taxon>
        <taxon>Viridiplantae</taxon>
        <taxon>Streptophyta</taxon>
        <taxon>Embryophyta</taxon>
        <taxon>Tracheophyta</taxon>
        <taxon>Spermatophyta</taxon>
        <taxon>Magnoliopsida</taxon>
        <taxon>eudicotyledons</taxon>
        <taxon>Gunneridae</taxon>
        <taxon>Pentapetalae</taxon>
        <taxon>rosids</taxon>
        <taxon>fabids</taxon>
        <taxon>Malpighiales</taxon>
        <taxon>Passifloraceae</taxon>
        <taxon>Turnera</taxon>
    </lineage>
</organism>
<protein>
    <recommendedName>
        <fullName evidence="5">UDP-glycosyltransferases domain-containing protein</fullName>
    </recommendedName>
</protein>
<dbReference type="PANTHER" id="PTHR11926:SF1553">
    <property type="entry name" value="GLYCOSYLTRANSFERASE"/>
    <property type="match status" value="1"/>
</dbReference>
<keyword evidence="2" id="KW-0808">Transferase</keyword>
<feature type="non-terminal residue" evidence="3">
    <location>
        <position position="1"/>
    </location>
</feature>
<dbReference type="InterPro" id="IPR002213">
    <property type="entry name" value="UDP_glucos_trans"/>
</dbReference>
<dbReference type="AlphaFoldDB" id="A0A9Q0G6K8"/>
<proteinExistence type="inferred from homology"/>
<dbReference type="GO" id="GO:0080043">
    <property type="term" value="F:quercetin 3-O-glucosyltransferase activity"/>
    <property type="evidence" value="ECO:0007669"/>
    <property type="project" value="TreeGrafter"/>
</dbReference>
<dbReference type="Pfam" id="PF00201">
    <property type="entry name" value="UDPGT"/>
    <property type="match status" value="1"/>
</dbReference>
<evidence type="ECO:0000313" key="3">
    <source>
        <dbReference type="EMBL" id="KAJ4843234.1"/>
    </source>
</evidence>
<reference evidence="3" key="2">
    <citation type="journal article" date="2023" name="Plants (Basel)">
        <title>Annotation of the Turnera subulata (Passifloraceae) Draft Genome Reveals the S-Locus Evolved after the Divergence of Turneroideae from Passifloroideae in a Stepwise Manner.</title>
        <authorList>
            <person name="Henning P.M."/>
            <person name="Roalson E.H."/>
            <person name="Mir W."/>
            <person name="McCubbin A.G."/>
            <person name="Shore J.S."/>
        </authorList>
    </citation>
    <scope>NUCLEOTIDE SEQUENCE</scope>
    <source>
        <strain evidence="3">F60SS</strain>
    </source>
</reference>
<comment type="similarity">
    <text evidence="1">Belongs to the UDP-glycosyltransferase family.</text>
</comment>
<evidence type="ECO:0000256" key="1">
    <source>
        <dbReference type="ARBA" id="ARBA00009995"/>
    </source>
</evidence>
<dbReference type="Proteomes" id="UP001141552">
    <property type="component" value="Unassembled WGS sequence"/>
</dbReference>
<sequence>MLEFSRRLVSKGIKATLATTAYIKKSKYAADPSTASSHITVETISDGFDEGGHKQAEGTQIYLSTLEAVGSISLAELIKKSCTVNNIYYHVHQGLLLLPVTGPTVSLPRFPLLQASDTPSFVSDFGSYPAWYHTVVVDWMTKRWRLRTIGPIVPSMYLDKRVEASTYMAWLQDKPNGSVVFVSFGSAAELGVEQMEEVAWGLKQSDCYFLWAVRASEEAKLPKNIVEETSEKGLVVSWCPQLDVLAHESIGCFIIQCGFNSVMEALSLGVPMVAMPQWTDQPTNAKYVEDVWRTGIRTGANEKGIVRRDNIELCVREVIMEGEKGKEIKESAVKWKNLARE</sequence>
<dbReference type="Gene3D" id="3.40.50.2000">
    <property type="entry name" value="Glycogen Phosphorylase B"/>
    <property type="match status" value="3"/>
</dbReference>
<dbReference type="SUPFAM" id="SSF53756">
    <property type="entry name" value="UDP-Glycosyltransferase/glycogen phosphorylase"/>
    <property type="match status" value="1"/>
</dbReference>
<dbReference type="GO" id="GO:0080044">
    <property type="term" value="F:quercetin 7-O-glucosyltransferase activity"/>
    <property type="evidence" value="ECO:0007669"/>
    <property type="project" value="TreeGrafter"/>
</dbReference>
<comment type="caution">
    <text evidence="3">The sequence shown here is derived from an EMBL/GenBank/DDBJ whole genome shotgun (WGS) entry which is preliminary data.</text>
</comment>
<keyword evidence="4" id="KW-1185">Reference proteome</keyword>
<evidence type="ECO:0008006" key="5">
    <source>
        <dbReference type="Google" id="ProtNLM"/>
    </source>
</evidence>
<dbReference type="OrthoDB" id="5835829at2759"/>
<name>A0A9Q0G6K8_9ROSI</name>
<reference evidence="3" key="1">
    <citation type="submission" date="2022-02" db="EMBL/GenBank/DDBJ databases">
        <authorList>
            <person name="Henning P.M."/>
            <person name="McCubbin A.G."/>
            <person name="Shore J.S."/>
        </authorList>
    </citation>
    <scope>NUCLEOTIDE SEQUENCE</scope>
    <source>
        <strain evidence="3">F60SS</strain>
        <tissue evidence="3">Leaves</tissue>
    </source>
</reference>
<dbReference type="PANTHER" id="PTHR11926">
    <property type="entry name" value="GLUCOSYL/GLUCURONOSYL TRANSFERASES"/>
    <property type="match status" value="1"/>
</dbReference>
<dbReference type="EMBL" id="JAKUCV010002291">
    <property type="protein sequence ID" value="KAJ4843234.1"/>
    <property type="molecule type" value="Genomic_DNA"/>
</dbReference>
<accession>A0A9Q0G6K8</accession>
<dbReference type="CDD" id="cd03784">
    <property type="entry name" value="GT1_Gtf-like"/>
    <property type="match status" value="1"/>
</dbReference>
<gene>
    <name evidence="3" type="ORF">Tsubulata_008741</name>
</gene>
<evidence type="ECO:0000313" key="4">
    <source>
        <dbReference type="Proteomes" id="UP001141552"/>
    </source>
</evidence>
<dbReference type="FunFam" id="3.40.50.2000:FF:000019">
    <property type="entry name" value="Glycosyltransferase"/>
    <property type="match status" value="1"/>
</dbReference>
<evidence type="ECO:0000256" key="2">
    <source>
        <dbReference type="ARBA" id="ARBA00022679"/>
    </source>
</evidence>